<comment type="caution">
    <text evidence="2">The sequence shown here is derived from an EMBL/GenBank/DDBJ whole genome shotgun (WGS) entry which is preliminary data.</text>
</comment>
<reference evidence="2" key="1">
    <citation type="submission" date="2019-01" db="EMBL/GenBank/DDBJ databases">
        <title>Genomic signatures and co-occurrence patterns of the ultra-small Saccharimodia (Patescibacteria phylum) suggest a symbiotic lifestyle.</title>
        <authorList>
            <person name="Lemos L."/>
            <person name="Medeiros J."/>
            <person name="Andreote F."/>
            <person name="Fernandes G."/>
            <person name="Varani A."/>
            <person name="Oliveira G."/>
            <person name="Pylro V."/>
        </authorList>
    </citation>
    <scope>NUCLEOTIDE SEQUENCE [LARGE SCALE GENOMIC DNA]</scope>
    <source>
        <strain evidence="2">AMD01</strain>
    </source>
</reference>
<gene>
    <name evidence="2" type="ORF">EOT04_02695</name>
</gene>
<evidence type="ECO:0000313" key="3">
    <source>
        <dbReference type="Proteomes" id="UP000289269"/>
    </source>
</evidence>
<feature type="compositionally biased region" description="Polar residues" evidence="1">
    <location>
        <begin position="72"/>
        <end position="96"/>
    </location>
</feature>
<name>A0A4Q0AGF1_9BACT</name>
<keyword evidence="3" id="KW-1185">Reference proteome</keyword>
<accession>A0A4Q0AGF1</accession>
<feature type="region of interest" description="Disordered" evidence="1">
    <location>
        <begin position="24"/>
        <end position="136"/>
    </location>
</feature>
<organism evidence="2 3">
    <name type="scientific">Candidatus Chaera renei</name>
    <dbReference type="NCBI Taxonomy" id="2506947"/>
    <lineage>
        <taxon>Bacteria</taxon>
        <taxon>Candidatus Saccharimonadota</taxon>
        <taxon>Candidatus Saccharimonadia</taxon>
        <taxon>Candidatus Saccharimonadales</taxon>
        <taxon>Candidatus Saccharimonadaceae</taxon>
        <taxon>Candidatus Chaera</taxon>
    </lineage>
</organism>
<sequence length="136" mass="13494">MVIAFVSAISVSATRVILEENNKAAPPYPVSQGAPAASPSGQTVAAPFNQPSPAAPGGSAAQASRAMMFNGGYQTKTAPTSPYGTKTAQPKNNSCLCSAVRPSASGTPTSPSPAPPPQPSGSLLPSVNLPLPLPAL</sequence>
<dbReference type="EMBL" id="SCKW01000028">
    <property type="protein sequence ID" value="RWZ78144.1"/>
    <property type="molecule type" value="Genomic_DNA"/>
</dbReference>
<dbReference type="AlphaFoldDB" id="A0A4Q0AGF1"/>
<evidence type="ECO:0000313" key="2">
    <source>
        <dbReference type="EMBL" id="RWZ78144.1"/>
    </source>
</evidence>
<dbReference type="Proteomes" id="UP000289269">
    <property type="component" value="Unassembled WGS sequence"/>
</dbReference>
<proteinExistence type="predicted"/>
<feature type="compositionally biased region" description="Low complexity" evidence="1">
    <location>
        <begin position="120"/>
        <end position="130"/>
    </location>
</feature>
<feature type="compositionally biased region" description="Pro residues" evidence="1">
    <location>
        <begin position="110"/>
        <end position="119"/>
    </location>
</feature>
<feature type="compositionally biased region" description="Low complexity" evidence="1">
    <location>
        <begin position="51"/>
        <end position="64"/>
    </location>
</feature>
<evidence type="ECO:0000256" key="1">
    <source>
        <dbReference type="SAM" id="MobiDB-lite"/>
    </source>
</evidence>
<protein>
    <submittedName>
        <fullName evidence="2">Uncharacterized protein</fullName>
    </submittedName>
</protein>